<protein>
    <submittedName>
        <fullName evidence="2">Uncharacterized protein</fullName>
    </submittedName>
</protein>
<dbReference type="PANTHER" id="PTHR34415:SF1">
    <property type="entry name" value="INTEGRASE CATALYTIC DOMAIN-CONTAINING PROTEIN"/>
    <property type="match status" value="1"/>
</dbReference>
<feature type="compositionally biased region" description="Low complexity" evidence="1">
    <location>
        <begin position="18"/>
        <end position="27"/>
    </location>
</feature>
<organism evidence="2 3">
    <name type="scientific">Phytophthora fragariae</name>
    <dbReference type="NCBI Taxonomy" id="53985"/>
    <lineage>
        <taxon>Eukaryota</taxon>
        <taxon>Sar</taxon>
        <taxon>Stramenopiles</taxon>
        <taxon>Oomycota</taxon>
        <taxon>Peronosporomycetes</taxon>
        <taxon>Peronosporales</taxon>
        <taxon>Peronosporaceae</taxon>
        <taxon>Phytophthora</taxon>
    </lineage>
</organism>
<feature type="compositionally biased region" description="Basic and acidic residues" evidence="1">
    <location>
        <begin position="1"/>
        <end position="10"/>
    </location>
</feature>
<feature type="region of interest" description="Disordered" evidence="1">
    <location>
        <begin position="1"/>
        <end position="108"/>
    </location>
</feature>
<feature type="compositionally biased region" description="Basic and acidic residues" evidence="1">
    <location>
        <begin position="28"/>
        <end position="48"/>
    </location>
</feature>
<dbReference type="AlphaFoldDB" id="A0A6A4A8Q1"/>
<name>A0A6A4A8Q1_9STRA</name>
<reference evidence="2 3" key="1">
    <citation type="submission" date="2018-08" db="EMBL/GenBank/DDBJ databases">
        <title>Genomic investigation of the strawberry pathogen Phytophthora fragariae indicates pathogenicity is determined by transcriptional variation in three key races.</title>
        <authorList>
            <person name="Adams T.M."/>
            <person name="Armitage A.D."/>
            <person name="Sobczyk M.K."/>
            <person name="Bates H.J."/>
            <person name="Dunwell J.M."/>
            <person name="Nellist C.F."/>
            <person name="Harrison R.J."/>
        </authorList>
    </citation>
    <scope>NUCLEOTIDE SEQUENCE [LARGE SCALE GENOMIC DNA]</scope>
    <source>
        <strain evidence="2 3">BC-1</strain>
    </source>
</reference>
<sequence length="231" mass="24931">MQTPQPHDDSAPPPSQLAAATPPARAGADTDQHQEDTQTRDAASHCSEDDGGVSPSDGQVCSENKGAGSERGSSSSEQRDDSGDEDFSLESSAGDSDEEAFTEASRHTESARLMKREYKHDKTSCSSDHAVIVMDYSQNLTIPSASNTPSQRYFCCSFSVSCFGIYYENDGVQTNYIYDESTSGKGSDQINSMLAHFIETKLVPAGKTKLTVYADNCSGQNKNNYLRLSSC</sequence>
<evidence type="ECO:0000256" key="1">
    <source>
        <dbReference type="SAM" id="MobiDB-lite"/>
    </source>
</evidence>
<evidence type="ECO:0000313" key="2">
    <source>
        <dbReference type="EMBL" id="KAE9254365.1"/>
    </source>
</evidence>
<comment type="caution">
    <text evidence="2">The sequence shown here is derived from an EMBL/GenBank/DDBJ whole genome shotgun (WGS) entry which is preliminary data.</text>
</comment>
<gene>
    <name evidence="2" type="ORF">PF002_g2896</name>
</gene>
<evidence type="ECO:0000313" key="3">
    <source>
        <dbReference type="Proteomes" id="UP000440367"/>
    </source>
</evidence>
<dbReference type="PANTHER" id="PTHR34415">
    <property type="entry name" value="INTEGRASE CATALYTIC DOMAIN-CONTAINING PROTEIN"/>
    <property type="match status" value="1"/>
</dbReference>
<dbReference type="Proteomes" id="UP000440367">
    <property type="component" value="Unassembled WGS sequence"/>
</dbReference>
<proteinExistence type="predicted"/>
<accession>A0A6A4A8Q1</accession>
<dbReference type="EMBL" id="QXGD01000078">
    <property type="protein sequence ID" value="KAE9254365.1"/>
    <property type="molecule type" value="Genomic_DNA"/>
</dbReference>